<dbReference type="EMBL" id="UOGJ01000103">
    <property type="protein sequence ID" value="VAX36633.1"/>
    <property type="molecule type" value="Genomic_DNA"/>
</dbReference>
<feature type="transmembrane region" description="Helical" evidence="1">
    <location>
        <begin position="44"/>
        <end position="72"/>
    </location>
</feature>
<evidence type="ECO:0000256" key="1">
    <source>
        <dbReference type="SAM" id="Phobius"/>
    </source>
</evidence>
<feature type="transmembrane region" description="Helical" evidence="1">
    <location>
        <begin position="12"/>
        <end position="32"/>
    </location>
</feature>
<keyword evidence="1" id="KW-1133">Transmembrane helix</keyword>
<proteinExistence type="predicted"/>
<keyword evidence="1" id="KW-0812">Transmembrane</keyword>
<gene>
    <name evidence="2" type="ORF">MNBD_UNCLBAC01-16</name>
</gene>
<organism evidence="2">
    <name type="scientific">hydrothermal vent metagenome</name>
    <dbReference type="NCBI Taxonomy" id="652676"/>
    <lineage>
        <taxon>unclassified sequences</taxon>
        <taxon>metagenomes</taxon>
        <taxon>ecological metagenomes</taxon>
    </lineage>
</organism>
<sequence>MKKFITKRKTSILFGILALVPPILLYATPIYLPKNAEGYVCGLYWLGPLTFTVILMALFSMIGVVLNVLSYCKDENKSTLKRQLEIGLLGVPSIPLFIGVIIILMEIIGLI</sequence>
<reference evidence="2" key="1">
    <citation type="submission" date="2018-06" db="EMBL/GenBank/DDBJ databases">
        <authorList>
            <person name="Zhirakovskaya E."/>
        </authorList>
    </citation>
    <scope>NUCLEOTIDE SEQUENCE</scope>
</reference>
<protein>
    <submittedName>
        <fullName evidence="2">Uncharacterized protein</fullName>
    </submittedName>
</protein>
<evidence type="ECO:0000313" key="2">
    <source>
        <dbReference type="EMBL" id="VAX36633.1"/>
    </source>
</evidence>
<dbReference type="AlphaFoldDB" id="A0A3B1DIP1"/>
<name>A0A3B1DIP1_9ZZZZ</name>
<accession>A0A3B1DIP1</accession>
<keyword evidence="1" id="KW-0472">Membrane</keyword>
<feature type="transmembrane region" description="Helical" evidence="1">
    <location>
        <begin position="84"/>
        <end position="108"/>
    </location>
</feature>